<feature type="transmembrane region" description="Helical" evidence="10">
    <location>
        <begin position="49"/>
        <end position="71"/>
    </location>
</feature>
<keyword evidence="10" id="KW-1133">Transmembrane helix</keyword>
<dbReference type="EMBL" id="JAELXT010000043">
    <property type="protein sequence ID" value="MBJ6128240.1"/>
    <property type="molecule type" value="Genomic_DNA"/>
</dbReference>
<dbReference type="InterPro" id="IPR051459">
    <property type="entry name" value="Cytochrome_c-type_DH"/>
</dbReference>
<keyword evidence="4" id="KW-0679">Respiratory chain</keyword>
<evidence type="ECO:0000256" key="6">
    <source>
        <dbReference type="ARBA" id="ARBA00022982"/>
    </source>
</evidence>
<evidence type="ECO:0000256" key="8">
    <source>
        <dbReference type="PROSITE-ProRule" id="PRU00433"/>
    </source>
</evidence>
<keyword evidence="3 8" id="KW-0349">Heme</keyword>
<comment type="cofactor">
    <cofactor evidence="1">
        <name>heme c</name>
        <dbReference type="ChEBI" id="CHEBI:61717"/>
    </cofactor>
</comment>
<keyword evidence="5 8" id="KW-0479">Metal-binding</keyword>
<evidence type="ECO:0000256" key="9">
    <source>
        <dbReference type="SAM" id="MobiDB-lite"/>
    </source>
</evidence>
<evidence type="ECO:0000256" key="2">
    <source>
        <dbReference type="ARBA" id="ARBA00022448"/>
    </source>
</evidence>
<keyword evidence="10" id="KW-0812">Transmembrane</keyword>
<evidence type="ECO:0000313" key="13">
    <source>
        <dbReference type="Proteomes" id="UP000620670"/>
    </source>
</evidence>
<keyword evidence="7 8" id="KW-0408">Iron</keyword>
<organism evidence="12 13">
    <name type="scientific">Microvirga splendida</name>
    <dbReference type="NCBI Taxonomy" id="2795727"/>
    <lineage>
        <taxon>Bacteria</taxon>
        <taxon>Pseudomonadati</taxon>
        <taxon>Pseudomonadota</taxon>
        <taxon>Alphaproteobacteria</taxon>
        <taxon>Hyphomicrobiales</taxon>
        <taxon>Methylobacteriaceae</taxon>
        <taxon>Microvirga</taxon>
    </lineage>
</organism>
<protein>
    <submittedName>
        <fullName evidence="12">Cytochrome c</fullName>
    </submittedName>
</protein>
<reference evidence="13" key="1">
    <citation type="submission" date="2020-12" db="EMBL/GenBank/DDBJ databases">
        <title>Hymenobacter sp.</title>
        <authorList>
            <person name="Kim M.K."/>
        </authorList>
    </citation>
    <scope>NUCLEOTIDE SEQUENCE [LARGE SCALE GENOMIC DNA]</scope>
    <source>
        <strain evidence="13">BT325</strain>
    </source>
</reference>
<dbReference type="Gene3D" id="1.10.760.10">
    <property type="entry name" value="Cytochrome c-like domain"/>
    <property type="match status" value="1"/>
</dbReference>
<dbReference type="PRINTS" id="PR00605">
    <property type="entry name" value="CYTCHROMECIC"/>
</dbReference>
<evidence type="ECO:0000256" key="1">
    <source>
        <dbReference type="ARBA" id="ARBA00001926"/>
    </source>
</evidence>
<dbReference type="Proteomes" id="UP000620670">
    <property type="component" value="Unassembled WGS sequence"/>
</dbReference>
<proteinExistence type="predicted"/>
<keyword evidence="2" id="KW-0813">Transport</keyword>
<gene>
    <name evidence="12" type="ORF">JAO75_22830</name>
</gene>
<dbReference type="Pfam" id="PF00034">
    <property type="entry name" value="Cytochrom_C"/>
    <property type="match status" value="1"/>
</dbReference>
<dbReference type="PANTHER" id="PTHR35008">
    <property type="entry name" value="BLL4482 PROTEIN-RELATED"/>
    <property type="match status" value="1"/>
</dbReference>
<sequence length="191" mass="20993">MWDCLRCCSGLSSRSPPSHGPPGTGTNATLSSLSVRSDRTVRLSPHRPWLAVGAVTVAGAATAWFGLRLWAADPTVAHGRQLYDAHCASCHGLKLEGQPDWQTPKVNGRLPAPPHDENGHTWHHSDRELFLITKKGMGAVVPGHESDMPAFEGMLADQEIEAVLAYIRSTWPERARRYQDERSRADAARQK</sequence>
<dbReference type="PANTHER" id="PTHR35008:SF4">
    <property type="entry name" value="BLL4482 PROTEIN"/>
    <property type="match status" value="1"/>
</dbReference>
<dbReference type="InterPro" id="IPR008168">
    <property type="entry name" value="Cyt_C_IC"/>
</dbReference>
<dbReference type="PROSITE" id="PS51007">
    <property type="entry name" value="CYTC"/>
    <property type="match status" value="1"/>
</dbReference>
<dbReference type="InterPro" id="IPR009056">
    <property type="entry name" value="Cyt_c-like_dom"/>
</dbReference>
<evidence type="ECO:0000256" key="5">
    <source>
        <dbReference type="ARBA" id="ARBA00022723"/>
    </source>
</evidence>
<evidence type="ECO:0000256" key="10">
    <source>
        <dbReference type="SAM" id="Phobius"/>
    </source>
</evidence>
<accession>A0ABS0Y8H5</accession>
<dbReference type="InterPro" id="IPR036909">
    <property type="entry name" value="Cyt_c-like_dom_sf"/>
</dbReference>
<evidence type="ECO:0000259" key="11">
    <source>
        <dbReference type="PROSITE" id="PS51007"/>
    </source>
</evidence>
<keyword evidence="6" id="KW-0249">Electron transport</keyword>
<dbReference type="SUPFAM" id="SSF46626">
    <property type="entry name" value="Cytochrome c"/>
    <property type="match status" value="1"/>
</dbReference>
<evidence type="ECO:0000256" key="3">
    <source>
        <dbReference type="ARBA" id="ARBA00022617"/>
    </source>
</evidence>
<evidence type="ECO:0000256" key="4">
    <source>
        <dbReference type="ARBA" id="ARBA00022660"/>
    </source>
</evidence>
<evidence type="ECO:0000313" key="12">
    <source>
        <dbReference type="EMBL" id="MBJ6128240.1"/>
    </source>
</evidence>
<feature type="domain" description="Cytochrome c" evidence="11">
    <location>
        <begin position="74"/>
        <end position="171"/>
    </location>
</feature>
<comment type="caution">
    <text evidence="12">The sequence shown here is derived from an EMBL/GenBank/DDBJ whole genome shotgun (WGS) entry which is preliminary data.</text>
</comment>
<feature type="region of interest" description="Disordered" evidence="9">
    <location>
        <begin position="11"/>
        <end position="30"/>
    </location>
</feature>
<evidence type="ECO:0000256" key="7">
    <source>
        <dbReference type="ARBA" id="ARBA00023004"/>
    </source>
</evidence>
<keyword evidence="10" id="KW-0472">Membrane</keyword>
<name>A0ABS0Y8H5_9HYPH</name>
<keyword evidence="13" id="KW-1185">Reference proteome</keyword>